<gene>
    <name evidence="1" type="ORF">METZ01_LOCUS122938</name>
</gene>
<evidence type="ECO:0000313" key="1">
    <source>
        <dbReference type="EMBL" id="SVA70084.1"/>
    </source>
</evidence>
<reference evidence="1" key="1">
    <citation type="submission" date="2018-05" db="EMBL/GenBank/DDBJ databases">
        <authorList>
            <person name="Lanie J.A."/>
            <person name="Ng W.-L."/>
            <person name="Kazmierczak K.M."/>
            <person name="Andrzejewski T.M."/>
            <person name="Davidsen T.M."/>
            <person name="Wayne K.J."/>
            <person name="Tettelin H."/>
            <person name="Glass J.I."/>
            <person name="Rusch D."/>
            <person name="Podicherti R."/>
            <person name="Tsui H.-C.T."/>
            <person name="Winkler M.E."/>
        </authorList>
    </citation>
    <scope>NUCLEOTIDE SEQUENCE</scope>
</reference>
<proteinExistence type="predicted"/>
<dbReference type="EMBL" id="UINC01016922">
    <property type="protein sequence ID" value="SVA70084.1"/>
    <property type="molecule type" value="Genomic_DNA"/>
</dbReference>
<dbReference type="AlphaFoldDB" id="A0A381XZ88"/>
<protein>
    <submittedName>
        <fullName evidence="1">Uncharacterized protein</fullName>
    </submittedName>
</protein>
<organism evidence="1">
    <name type="scientific">marine metagenome</name>
    <dbReference type="NCBI Taxonomy" id="408172"/>
    <lineage>
        <taxon>unclassified sequences</taxon>
        <taxon>metagenomes</taxon>
        <taxon>ecological metagenomes</taxon>
    </lineage>
</organism>
<accession>A0A381XZ88</accession>
<sequence>MKELGFNVMIEEGGTGQFELFRWAVGWDSYMKAGHGKFFTLRDVEEKLSGKRI</sequence>
<name>A0A381XZ88_9ZZZZ</name>